<protein>
    <submittedName>
        <fullName evidence="2">Uncharacterized protein</fullName>
    </submittedName>
</protein>
<proteinExistence type="predicted"/>
<dbReference type="EMBL" id="AF064820">
    <property type="protein sequence ID" value="ABN11405.1"/>
    <property type="molecule type" value="Genomic_DNA"/>
</dbReference>
<sequence length="198" mass="20964">MEVRVLSWAPDTVPSSSGATKNPRGDEPRGFFVVRTDSAGRSGCAPHQRIASKAMAPLPPMYRQVCAIRPRSDSAAPLRTPPPTARQRPPRPRLRGVSSPNTEYINPSWPCQPGAVMGAACVIDTPCGRVTSRGTAPTSAPHPATTPPGTPGTAPPWRTHGSAAHAASCRQESVPRGLHAPSHRWPPECRAPGSRRSA</sequence>
<evidence type="ECO:0000256" key="1">
    <source>
        <dbReference type="SAM" id="MobiDB-lite"/>
    </source>
</evidence>
<feature type="region of interest" description="Disordered" evidence="1">
    <location>
        <begin position="131"/>
        <end position="198"/>
    </location>
</feature>
<reference evidence="2" key="2">
    <citation type="submission" date="2006-01" db="EMBL/GenBank/DDBJ databases">
        <authorList>
            <person name="Girlich D."/>
            <person name="Nordmann P."/>
        </authorList>
    </citation>
    <scope>NUCLEOTIDE SEQUENCE</scope>
    <source>
        <strain evidence="2">PIC-1</strain>
    </source>
</reference>
<accession>A2Q6I2</accession>
<organism evidence="2">
    <name type="scientific">Ralstonia pickettii</name>
    <name type="common">Burkholderia pickettii</name>
    <dbReference type="NCBI Taxonomy" id="329"/>
    <lineage>
        <taxon>Bacteria</taxon>
        <taxon>Pseudomonadati</taxon>
        <taxon>Pseudomonadota</taxon>
        <taxon>Betaproteobacteria</taxon>
        <taxon>Burkholderiales</taxon>
        <taxon>Burkholderiaceae</taxon>
        <taxon>Ralstonia</taxon>
    </lineage>
</organism>
<name>A2Q6I2_RALPI</name>
<feature type="region of interest" description="Disordered" evidence="1">
    <location>
        <begin position="72"/>
        <end position="101"/>
    </location>
</feature>
<feature type="compositionally biased region" description="Low complexity" evidence="1">
    <location>
        <begin position="134"/>
        <end position="143"/>
    </location>
</feature>
<feature type="region of interest" description="Disordered" evidence="1">
    <location>
        <begin position="1"/>
        <end position="31"/>
    </location>
</feature>
<feature type="compositionally biased region" description="Pro residues" evidence="1">
    <location>
        <begin position="144"/>
        <end position="154"/>
    </location>
</feature>
<reference evidence="2" key="1">
    <citation type="journal article" date="2000" name="Antimicrob. Agents Chemother.">
        <title>Biochemical-genetic characterization and distribution of OXA-22, a chromosomal and inducible class D beta-lactamase from Ralstonia (Pseudomonas) pickettii.</title>
        <authorList>
            <person name="Nordmann P."/>
            <person name="Poirel L."/>
            <person name="Kubina M."/>
            <person name="Casetta A."/>
            <person name="Naas T."/>
        </authorList>
    </citation>
    <scope>NUCLEOTIDE SEQUENCE</scope>
    <source>
        <strain evidence="2">PIC-1</strain>
    </source>
</reference>
<evidence type="ECO:0000313" key="2">
    <source>
        <dbReference type="EMBL" id="ABN11405.1"/>
    </source>
</evidence>
<dbReference type="AlphaFoldDB" id="A2Q6I2"/>